<evidence type="ECO:0000256" key="1">
    <source>
        <dbReference type="ARBA" id="ARBA00004141"/>
    </source>
</evidence>
<evidence type="ECO:0000256" key="4">
    <source>
        <dbReference type="ARBA" id="ARBA00022989"/>
    </source>
</evidence>
<dbReference type="GO" id="GO:0005778">
    <property type="term" value="C:peroxisomal membrane"/>
    <property type="evidence" value="ECO:0007669"/>
    <property type="project" value="TreeGrafter"/>
</dbReference>
<gene>
    <name evidence="7" type="ORF">CVT26_009942</name>
</gene>
<evidence type="ECO:0000256" key="6">
    <source>
        <dbReference type="RuleBase" id="RU363053"/>
    </source>
</evidence>
<evidence type="ECO:0000313" key="8">
    <source>
        <dbReference type="Proteomes" id="UP000284706"/>
    </source>
</evidence>
<keyword evidence="4" id="KW-1133">Transmembrane helix</keyword>
<keyword evidence="8" id="KW-1185">Reference proteome</keyword>
<dbReference type="AlphaFoldDB" id="A0A409VLA4"/>
<comment type="subcellular location">
    <subcellularLocation>
        <location evidence="1">Membrane</location>
        <topology evidence="1">Multi-pass membrane protein</topology>
    </subcellularLocation>
</comment>
<dbReference type="PANTHER" id="PTHR11266:SF93">
    <property type="entry name" value="INTEGRAL MEMBRANE PROTEIN 25D9-6"/>
    <property type="match status" value="1"/>
</dbReference>
<keyword evidence="3" id="KW-0812">Transmembrane</keyword>
<comment type="caution">
    <text evidence="7">The sequence shown here is derived from an EMBL/GenBank/DDBJ whole genome shotgun (WGS) entry which is preliminary data.</text>
</comment>
<evidence type="ECO:0000256" key="2">
    <source>
        <dbReference type="ARBA" id="ARBA00006824"/>
    </source>
</evidence>
<keyword evidence="5" id="KW-0472">Membrane</keyword>
<proteinExistence type="inferred from homology"/>
<evidence type="ECO:0000256" key="3">
    <source>
        <dbReference type="ARBA" id="ARBA00022692"/>
    </source>
</evidence>
<organism evidence="7 8">
    <name type="scientific">Gymnopilus dilepis</name>
    <dbReference type="NCBI Taxonomy" id="231916"/>
    <lineage>
        <taxon>Eukaryota</taxon>
        <taxon>Fungi</taxon>
        <taxon>Dikarya</taxon>
        <taxon>Basidiomycota</taxon>
        <taxon>Agaricomycotina</taxon>
        <taxon>Agaricomycetes</taxon>
        <taxon>Agaricomycetidae</taxon>
        <taxon>Agaricales</taxon>
        <taxon>Agaricineae</taxon>
        <taxon>Hymenogastraceae</taxon>
        <taxon>Gymnopilus</taxon>
    </lineage>
</organism>
<dbReference type="OrthoDB" id="860at2759"/>
<name>A0A409VLA4_9AGAR</name>
<protein>
    <submittedName>
        <fullName evidence="7">Uncharacterized protein</fullName>
    </submittedName>
</protein>
<dbReference type="Pfam" id="PF04117">
    <property type="entry name" value="Mpv17_PMP22"/>
    <property type="match status" value="1"/>
</dbReference>
<sequence>MQRSGYETAALCPETPGAEYASQAPPSSTFLLPVMSSVSTAKGPHPLLVKYLAQLAAHPLRTKAITTGTLCFLQEVLGSNIAGTPVRVSKDASPLARLLASAHVDAKALKMAIYGFLVSAPLSHFLIGLLQKAFAGRTSARDKIAQIIASNLLISPIQTSSYLASMAVINGATSLDEVIKTVKAGFFSVIRISWVVSPLSMTIAQKFVPVELWVPFFNAIQFVLGTYFNVRVKQLRIAAARKERLEREKQEKERRG</sequence>
<evidence type="ECO:0000256" key="5">
    <source>
        <dbReference type="ARBA" id="ARBA00023136"/>
    </source>
</evidence>
<dbReference type="PANTHER" id="PTHR11266">
    <property type="entry name" value="PEROXISOMAL MEMBRANE PROTEIN 2, PXMP2 MPV17"/>
    <property type="match status" value="1"/>
</dbReference>
<evidence type="ECO:0000313" key="7">
    <source>
        <dbReference type="EMBL" id="PPQ67045.1"/>
    </source>
</evidence>
<dbReference type="InParanoid" id="A0A409VLA4"/>
<comment type="similarity">
    <text evidence="2 6">Belongs to the peroxisomal membrane protein PXMP2/4 family.</text>
</comment>
<reference evidence="7 8" key="1">
    <citation type="journal article" date="2018" name="Evol. Lett.">
        <title>Horizontal gene cluster transfer increased hallucinogenic mushroom diversity.</title>
        <authorList>
            <person name="Reynolds H.T."/>
            <person name="Vijayakumar V."/>
            <person name="Gluck-Thaler E."/>
            <person name="Korotkin H.B."/>
            <person name="Matheny P.B."/>
            <person name="Slot J.C."/>
        </authorList>
    </citation>
    <scope>NUCLEOTIDE SEQUENCE [LARGE SCALE GENOMIC DNA]</scope>
    <source>
        <strain evidence="7 8">SRW20</strain>
    </source>
</reference>
<dbReference type="STRING" id="231916.A0A409VLA4"/>
<dbReference type="InterPro" id="IPR007248">
    <property type="entry name" value="Mpv17_PMP22"/>
</dbReference>
<dbReference type="Proteomes" id="UP000284706">
    <property type="component" value="Unassembled WGS sequence"/>
</dbReference>
<accession>A0A409VLA4</accession>
<dbReference type="EMBL" id="NHYE01005615">
    <property type="protein sequence ID" value="PPQ67045.1"/>
    <property type="molecule type" value="Genomic_DNA"/>
</dbReference>